<dbReference type="InterPro" id="IPR011762">
    <property type="entry name" value="COA_CT_N"/>
</dbReference>
<evidence type="ECO:0000313" key="9">
    <source>
        <dbReference type="EMBL" id="WAR28002.1"/>
    </source>
</evidence>
<dbReference type="EC" id="6.4.1.3" evidence="2"/>
<comment type="catalytic activity">
    <reaction evidence="6">
        <text>butanoyl-CoA + hydrogencarbonate + ATP = (2S)-ethylmalonyl-CoA + ADP + phosphate + H(+)</text>
        <dbReference type="Rhea" id="RHEA:59520"/>
        <dbReference type="ChEBI" id="CHEBI:15378"/>
        <dbReference type="ChEBI" id="CHEBI:17544"/>
        <dbReference type="ChEBI" id="CHEBI:30616"/>
        <dbReference type="ChEBI" id="CHEBI:43474"/>
        <dbReference type="ChEBI" id="CHEBI:57371"/>
        <dbReference type="ChEBI" id="CHEBI:60909"/>
        <dbReference type="ChEBI" id="CHEBI:456216"/>
    </reaction>
    <physiologicalReaction direction="left-to-right" evidence="6">
        <dbReference type="Rhea" id="RHEA:59521"/>
    </physiologicalReaction>
</comment>
<dbReference type="Gene3D" id="3.90.226.10">
    <property type="entry name" value="2-enoyl-CoA Hydratase, Chain A, domain 1"/>
    <property type="match status" value="2"/>
</dbReference>
<protein>
    <recommendedName>
        <fullName evidence="4">Propionyl-CoA carboxylase beta chain, mitochondrial</fullName>
        <ecNumber evidence="2">6.4.1.3</ecNumber>
    </recommendedName>
    <alternativeName>
        <fullName evidence="5">Propanoyl-CoA:carbon dioxide ligase subunit beta</fullName>
    </alternativeName>
</protein>
<gene>
    <name evidence="9" type="ORF">MAR_013706</name>
</gene>
<dbReference type="SUPFAM" id="SSF52096">
    <property type="entry name" value="ClpP/crotonase"/>
    <property type="match status" value="1"/>
</dbReference>
<evidence type="ECO:0000256" key="5">
    <source>
        <dbReference type="ARBA" id="ARBA00042797"/>
    </source>
</evidence>
<evidence type="ECO:0000256" key="7">
    <source>
        <dbReference type="ARBA" id="ARBA00049495"/>
    </source>
</evidence>
<feature type="domain" description="CoA carboxyltransferase N-terminal" evidence="8">
    <location>
        <begin position="41"/>
        <end position="129"/>
    </location>
</feature>
<proteinExistence type="predicted"/>
<evidence type="ECO:0000256" key="1">
    <source>
        <dbReference type="ARBA" id="ARBA00005060"/>
    </source>
</evidence>
<comment type="pathway">
    <text evidence="1">Metabolic intermediate metabolism; propanoyl-CoA degradation; succinyl-CoA from propanoyl-CoA: step 1/3.</text>
</comment>
<dbReference type="PROSITE" id="PS50980">
    <property type="entry name" value="COA_CT_NTER"/>
    <property type="match status" value="1"/>
</dbReference>
<dbReference type="InterPro" id="IPR029045">
    <property type="entry name" value="ClpP/crotonase-like_dom_sf"/>
</dbReference>
<evidence type="ECO:0000256" key="6">
    <source>
        <dbReference type="ARBA" id="ARBA00048208"/>
    </source>
</evidence>
<dbReference type="InterPro" id="IPR034733">
    <property type="entry name" value="AcCoA_carboxyl_beta"/>
</dbReference>
<name>A0ABY7G3V9_MYAAR</name>
<comment type="subunit">
    <text evidence="3">The holoenzyme is a dodecamer composed of 6 PCCA/alpha subunits and 6 PCCB/beta subunits.</text>
</comment>
<dbReference type="EMBL" id="CP111026">
    <property type="protein sequence ID" value="WAR28002.1"/>
    <property type="molecule type" value="Genomic_DNA"/>
</dbReference>
<dbReference type="InterPro" id="IPR051047">
    <property type="entry name" value="AccD/PCCB"/>
</dbReference>
<dbReference type="PANTHER" id="PTHR43842">
    <property type="entry name" value="PROPIONYL-COA CARBOXYLASE BETA CHAIN"/>
    <property type="match status" value="1"/>
</dbReference>
<sequence>MAAACRFARNFLLKNSAFPKQSAIFRHARCMGVVAGSTQHTLSVKRRIDKARDASLLGGGQKRIDKQHQKGKLTARERINLMLDPGSFVEYDAFLEHNCTDFNMQGEKYPGDSVVTGRGTINGRMCFVMDQAMLVGAPVIGLNDSGGARIQEGVESLAGYADIFQ</sequence>
<dbReference type="Pfam" id="PF01039">
    <property type="entry name" value="Carboxyl_trans"/>
    <property type="match status" value="1"/>
</dbReference>
<organism evidence="9 10">
    <name type="scientific">Mya arenaria</name>
    <name type="common">Soft-shell clam</name>
    <dbReference type="NCBI Taxonomy" id="6604"/>
    <lineage>
        <taxon>Eukaryota</taxon>
        <taxon>Metazoa</taxon>
        <taxon>Spiralia</taxon>
        <taxon>Lophotrochozoa</taxon>
        <taxon>Mollusca</taxon>
        <taxon>Bivalvia</taxon>
        <taxon>Autobranchia</taxon>
        <taxon>Heteroconchia</taxon>
        <taxon>Euheterodonta</taxon>
        <taxon>Imparidentia</taxon>
        <taxon>Neoheterodontei</taxon>
        <taxon>Myida</taxon>
        <taxon>Myoidea</taxon>
        <taxon>Myidae</taxon>
        <taxon>Mya</taxon>
    </lineage>
</organism>
<comment type="catalytic activity">
    <reaction evidence="7">
        <text>propanoyl-CoA + hydrogencarbonate + ATP = (S)-methylmalonyl-CoA + ADP + phosphate + H(+)</text>
        <dbReference type="Rhea" id="RHEA:23720"/>
        <dbReference type="ChEBI" id="CHEBI:15378"/>
        <dbReference type="ChEBI" id="CHEBI:17544"/>
        <dbReference type="ChEBI" id="CHEBI:30616"/>
        <dbReference type="ChEBI" id="CHEBI:43474"/>
        <dbReference type="ChEBI" id="CHEBI:57327"/>
        <dbReference type="ChEBI" id="CHEBI:57392"/>
        <dbReference type="ChEBI" id="CHEBI:456216"/>
        <dbReference type="EC" id="6.4.1.3"/>
    </reaction>
    <physiologicalReaction direction="left-to-right" evidence="7">
        <dbReference type="Rhea" id="RHEA:23721"/>
    </physiologicalReaction>
</comment>
<evidence type="ECO:0000256" key="4">
    <source>
        <dbReference type="ARBA" id="ARBA00041138"/>
    </source>
</evidence>
<dbReference type="Proteomes" id="UP001164746">
    <property type="component" value="Chromosome 15"/>
</dbReference>
<reference evidence="9" key="1">
    <citation type="submission" date="2022-11" db="EMBL/GenBank/DDBJ databases">
        <title>Centuries of genome instability and evolution in soft-shell clam transmissible cancer (bioRxiv).</title>
        <authorList>
            <person name="Hart S.F.M."/>
            <person name="Yonemitsu M.A."/>
            <person name="Giersch R.M."/>
            <person name="Beal B.F."/>
            <person name="Arriagada G."/>
            <person name="Davis B.W."/>
            <person name="Ostrander E.A."/>
            <person name="Goff S.P."/>
            <person name="Metzger M.J."/>
        </authorList>
    </citation>
    <scope>NUCLEOTIDE SEQUENCE</scope>
    <source>
        <strain evidence="9">MELC-2E11</strain>
        <tissue evidence="9">Siphon/mantle</tissue>
    </source>
</reference>
<evidence type="ECO:0000256" key="2">
    <source>
        <dbReference type="ARBA" id="ARBA00013050"/>
    </source>
</evidence>
<feature type="non-terminal residue" evidence="9">
    <location>
        <position position="165"/>
    </location>
</feature>
<accession>A0ABY7G3V9</accession>
<evidence type="ECO:0000259" key="8">
    <source>
        <dbReference type="PROSITE" id="PS50980"/>
    </source>
</evidence>
<keyword evidence="10" id="KW-1185">Reference proteome</keyword>
<evidence type="ECO:0000256" key="3">
    <source>
        <dbReference type="ARBA" id="ARBA00038567"/>
    </source>
</evidence>
<evidence type="ECO:0000313" key="10">
    <source>
        <dbReference type="Proteomes" id="UP001164746"/>
    </source>
</evidence>
<dbReference type="PANTHER" id="PTHR43842:SF2">
    <property type="entry name" value="PROPIONYL-COA CARBOXYLASE BETA CHAIN, MITOCHONDRIAL"/>
    <property type="match status" value="1"/>
</dbReference>